<organism evidence="1 2">
    <name type="scientific">Hyaloperonospora arabidopsidis (strain Emoy2)</name>
    <name type="common">Downy mildew agent</name>
    <name type="synonym">Peronospora arabidopsidis</name>
    <dbReference type="NCBI Taxonomy" id="559515"/>
    <lineage>
        <taxon>Eukaryota</taxon>
        <taxon>Sar</taxon>
        <taxon>Stramenopiles</taxon>
        <taxon>Oomycota</taxon>
        <taxon>Peronosporomycetes</taxon>
        <taxon>Peronosporales</taxon>
        <taxon>Peronosporaceae</taxon>
        <taxon>Hyaloperonospora</taxon>
    </lineage>
</organism>
<evidence type="ECO:0000313" key="2">
    <source>
        <dbReference type="Proteomes" id="UP000011713"/>
    </source>
</evidence>
<dbReference type="Proteomes" id="UP000011713">
    <property type="component" value="Unassembled WGS sequence"/>
</dbReference>
<evidence type="ECO:0000313" key="1">
    <source>
        <dbReference type="EnsemblProtists" id="HpaP813419"/>
    </source>
</evidence>
<keyword evidence="2" id="KW-1185">Reference proteome</keyword>
<reference evidence="1" key="2">
    <citation type="submission" date="2015-06" db="UniProtKB">
        <authorList>
            <consortium name="EnsemblProtists"/>
        </authorList>
    </citation>
    <scope>IDENTIFICATION</scope>
    <source>
        <strain evidence="1">Emoy2</strain>
    </source>
</reference>
<accession>M4C2V3</accession>
<dbReference type="AlphaFoldDB" id="M4C2V3"/>
<name>M4C2V3_HYAAE</name>
<sequence>MASGRYRACLRGYKTTGLCPEWLGDFVGIGLVAAAYGRGCPIIGESIVRITICIDLSVSLSFVTSDMIQTTQVMAQIIPDVFVAVLPCQRVGYELWSKIISLRQ</sequence>
<dbReference type="InParanoid" id="M4C2V3"/>
<proteinExistence type="predicted"/>
<dbReference type="VEuPathDB" id="FungiDB:HpaG813419"/>
<protein>
    <submittedName>
        <fullName evidence="1">Uncharacterized protein</fullName>
    </submittedName>
</protein>
<dbReference type="EMBL" id="JH598140">
    <property type="status" value="NOT_ANNOTATED_CDS"/>
    <property type="molecule type" value="Genomic_DNA"/>
</dbReference>
<dbReference type="HOGENOM" id="CLU_2255348_0_0_1"/>
<reference evidence="2" key="1">
    <citation type="journal article" date="2010" name="Science">
        <title>Signatures of adaptation to obligate biotrophy in the Hyaloperonospora arabidopsidis genome.</title>
        <authorList>
            <person name="Baxter L."/>
            <person name="Tripathy S."/>
            <person name="Ishaque N."/>
            <person name="Boot N."/>
            <person name="Cabral A."/>
            <person name="Kemen E."/>
            <person name="Thines M."/>
            <person name="Ah-Fong A."/>
            <person name="Anderson R."/>
            <person name="Badejoko W."/>
            <person name="Bittner-Eddy P."/>
            <person name="Boore J.L."/>
            <person name="Chibucos M.C."/>
            <person name="Coates M."/>
            <person name="Dehal P."/>
            <person name="Delehaunty K."/>
            <person name="Dong S."/>
            <person name="Downton P."/>
            <person name="Dumas B."/>
            <person name="Fabro G."/>
            <person name="Fronick C."/>
            <person name="Fuerstenberg S.I."/>
            <person name="Fulton L."/>
            <person name="Gaulin E."/>
            <person name="Govers F."/>
            <person name="Hughes L."/>
            <person name="Humphray S."/>
            <person name="Jiang R.H."/>
            <person name="Judelson H."/>
            <person name="Kamoun S."/>
            <person name="Kyung K."/>
            <person name="Meijer H."/>
            <person name="Minx P."/>
            <person name="Morris P."/>
            <person name="Nelson J."/>
            <person name="Phuntumart V."/>
            <person name="Qutob D."/>
            <person name="Rehmany A."/>
            <person name="Rougon-Cardoso A."/>
            <person name="Ryden P."/>
            <person name="Torto-Alalibo T."/>
            <person name="Studholme D."/>
            <person name="Wang Y."/>
            <person name="Win J."/>
            <person name="Wood J."/>
            <person name="Clifton S.W."/>
            <person name="Rogers J."/>
            <person name="Van den Ackerveken G."/>
            <person name="Jones J.D."/>
            <person name="McDowell J.M."/>
            <person name="Beynon J."/>
            <person name="Tyler B.M."/>
        </authorList>
    </citation>
    <scope>NUCLEOTIDE SEQUENCE [LARGE SCALE GENOMIC DNA]</scope>
    <source>
        <strain evidence="2">Emoy2</strain>
    </source>
</reference>
<dbReference type="EnsemblProtists" id="HpaT813419">
    <property type="protein sequence ID" value="HpaP813419"/>
    <property type="gene ID" value="HpaG813419"/>
</dbReference>